<dbReference type="SUPFAM" id="SSF48452">
    <property type="entry name" value="TPR-like"/>
    <property type="match status" value="1"/>
</dbReference>
<dbReference type="GO" id="GO:0005829">
    <property type="term" value="C:cytosol"/>
    <property type="evidence" value="ECO:0007669"/>
    <property type="project" value="TreeGrafter"/>
</dbReference>
<evidence type="ECO:0000313" key="1">
    <source>
        <dbReference type="EMBL" id="THG96567.1"/>
    </source>
</evidence>
<dbReference type="EMBL" id="SGPK01000868">
    <property type="protein sequence ID" value="THG96567.1"/>
    <property type="molecule type" value="Genomic_DNA"/>
</dbReference>
<keyword evidence="2" id="KW-1185">Reference proteome</keyword>
<gene>
    <name evidence="1" type="ORF">EW145_g7756</name>
</gene>
<accession>A0A4S4KGB6</accession>
<dbReference type="Pfam" id="PF10300">
    <property type="entry name" value="Iml2-TPR_39"/>
    <property type="match status" value="2"/>
</dbReference>
<dbReference type="GO" id="GO:0005741">
    <property type="term" value="C:mitochondrial outer membrane"/>
    <property type="evidence" value="ECO:0007669"/>
    <property type="project" value="TreeGrafter"/>
</dbReference>
<dbReference type="GO" id="GO:0005634">
    <property type="term" value="C:nucleus"/>
    <property type="evidence" value="ECO:0007669"/>
    <property type="project" value="TreeGrafter"/>
</dbReference>
<dbReference type="AlphaFoldDB" id="A0A4S4KGB6"/>
<reference evidence="1 2" key="1">
    <citation type="submission" date="2019-02" db="EMBL/GenBank/DDBJ databases">
        <title>Genome sequencing of the rare red list fungi Phellinidium pouzarii.</title>
        <authorList>
            <person name="Buettner E."/>
            <person name="Kellner H."/>
        </authorList>
    </citation>
    <scope>NUCLEOTIDE SEQUENCE [LARGE SCALE GENOMIC DNA]</scope>
    <source>
        <strain evidence="1 2">DSM 108285</strain>
    </source>
</reference>
<dbReference type="OrthoDB" id="43460at2759"/>
<protein>
    <recommendedName>
        <fullName evidence="3">Tetratricopeptide repeat protein 39B</fullName>
    </recommendedName>
</protein>
<evidence type="ECO:0000313" key="2">
    <source>
        <dbReference type="Proteomes" id="UP000308199"/>
    </source>
</evidence>
<proteinExistence type="predicted"/>
<comment type="caution">
    <text evidence="1">The sequence shown here is derived from an EMBL/GenBank/DDBJ whole genome shotgun (WGS) entry which is preliminary data.</text>
</comment>
<dbReference type="PANTHER" id="PTHR31859">
    <property type="entry name" value="TETRATRICOPEPTIDE REPEAT PROTEIN 39 FAMILY MEMBER"/>
    <property type="match status" value="1"/>
</dbReference>
<sequence>MLSPPPKINGPYCVDNALDDLPAIKYAEYLFLNSNMVESEQYCLDIDSQKERLYVTSGYCLIQCLKAIMSYEDEDLQEANKHVKHGNNLAFKHRAPPAPLVSRIAGLVWENSAIGVGFIKSMTPVQRHAELLYAETFLSFRTMINIYLLLGRYLEVVDAEAAARAEALEDKSIDKDFRSGVELGVGASNLILSLMPDKLLAVAEIFGYRGNRDAGLSILMKAGGWVKGEKLPRVDAEEEGLRRTLADICLMCFHLVISTVTFRGVDLEMAETILDYNLKRYPNGVFFLIAQGRLFALRSQPKQAISSYTRALTAQTQYRSLHYISFWELAIANLALWEVGASLEQWHAQEREATWSKACYIYGAASCLLQIGGEGKEREARLEEAAALLDRIPGVVHKIAGKSIPIEKFVARKARKFASQGRHLLLPALELAYVFLAIDHAPRAILLEKILPVVEQALDTLKANESNIEKYESKAKRFWDDYCLAHFLEGVCWRFVTYPDKEAIITEEETTSRQINRVEAASRAQRALQQVIKHGFKIELDHYIVYHAHYELGRLYICMGDNEKARKHLDLVISGKPLEAVPALRKSQLMMRTTAVLEALDQGRESP</sequence>
<dbReference type="PANTHER" id="PTHR31859:SF1">
    <property type="entry name" value="TETRATRICOPEPTIDE REPEAT PROTEIN 39C"/>
    <property type="match status" value="1"/>
</dbReference>
<name>A0A4S4KGB6_9AGAM</name>
<dbReference type="InterPro" id="IPR011990">
    <property type="entry name" value="TPR-like_helical_dom_sf"/>
</dbReference>
<organism evidence="1 2">
    <name type="scientific">Phellinidium pouzarii</name>
    <dbReference type="NCBI Taxonomy" id="167371"/>
    <lineage>
        <taxon>Eukaryota</taxon>
        <taxon>Fungi</taxon>
        <taxon>Dikarya</taxon>
        <taxon>Basidiomycota</taxon>
        <taxon>Agaricomycotina</taxon>
        <taxon>Agaricomycetes</taxon>
        <taxon>Hymenochaetales</taxon>
        <taxon>Hymenochaetaceae</taxon>
        <taxon>Phellinidium</taxon>
    </lineage>
</organism>
<dbReference type="Proteomes" id="UP000308199">
    <property type="component" value="Unassembled WGS sequence"/>
</dbReference>
<evidence type="ECO:0008006" key="3">
    <source>
        <dbReference type="Google" id="ProtNLM"/>
    </source>
</evidence>
<dbReference type="InterPro" id="IPR019412">
    <property type="entry name" value="IML2/TPR_39"/>
</dbReference>